<comment type="caution">
    <text evidence="1">The sequence shown here is derived from an EMBL/GenBank/DDBJ whole genome shotgun (WGS) entry which is preliminary data.</text>
</comment>
<keyword evidence="2" id="KW-1185">Reference proteome</keyword>
<proteinExistence type="predicted"/>
<protein>
    <submittedName>
        <fullName evidence="1">Uncharacterized protein</fullName>
    </submittedName>
</protein>
<accession>A0ACB8QF99</accession>
<sequence length="406" mass="41804">MATFSWSDYAHAVLAPCLACLRAATPHPHLGPDADDSAPRNRFDDLERLLAESSSSLDAETLSLHSTIGSGTPRRARRRSVFPKTITLFGFHLFGRPPIHLPDGERDAPAPPASRPPLGARSSSTLDSDAAPLDAAAIAARAREEAERAERRAQRRARKEMRRAALALAMDSADPDGAFEGFQGSGGAGYSRIPAPFVRTGSDSGSGSGSGSGARSARVVQVDDDDDEEADGADFDARAYTRRAPGGSSAGGSDSRSRTSASYSAGQPSPLGAAPAPYDSQAALDSQQQHLPPHGLGPLPPKKKKKAKSAASSSAASTSVASPAQPAFPALEPLVVDTGPAFEGFTDDSQDLPSRAGLQELPTRVGAPDASSFPSAGLSPANGFPSAGFGGRGPRKSDLGAFLASK</sequence>
<reference evidence="1" key="1">
    <citation type="submission" date="2021-02" db="EMBL/GenBank/DDBJ databases">
        <authorList>
            <consortium name="DOE Joint Genome Institute"/>
            <person name="Ahrendt S."/>
            <person name="Looney B.P."/>
            <person name="Miyauchi S."/>
            <person name="Morin E."/>
            <person name="Drula E."/>
            <person name="Courty P.E."/>
            <person name="Chicoki N."/>
            <person name="Fauchery L."/>
            <person name="Kohler A."/>
            <person name="Kuo A."/>
            <person name="Labutti K."/>
            <person name="Pangilinan J."/>
            <person name="Lipzen A."/>
            <person name="Riley R."/>
            <person name="Andreopoulos W."/>
            <person name="He G."/>
            <person name="Johnson J."/>
            <person name="Barry K.W."/>
            <person name="Grigoriev I.V."/>
            <person name="Nagy L."/>
            <person name="Hibbett D."/>
            <person name="Henrissat B."/>
            <person name="Matheny P.B."/>
            <person name="Labbe J."/>
            <person name="Martin F."/>
        </authorList>
    </citation>
    <scope>NUCLEOTIDE SEQUENCE</scope>
    <source>
        <strain evidence="1">EC-137</strain>
    </source>
</reference>
<dbReference type="EMBL" id="MU273630">
    <property type="protein sequence ID" value="KAI0030273.1"/>
    <property type="molecule type" value="Genomic_DNA"/>
</dbReference>
<dbReference type="Proteomes" id="UP000814128">
    <property type="component" value="Unassembled WGS sequence"/>
</dbReference>
<evidence type="ECO:0000313" key="2">
    <source>
        <dbReference type="Proteomes" id="UP000814128"/>
    </source>
</evidence>
<name>A0ACB8QF99_9AGAM</name>
<evidence type="ECO:0000313" key="1">
    <source>
        <dbReference type="EMBL" id="KAI0030273.1"/>
    </source>
</evidence>
<gene>
    <name evidence="1" type="ORF">K488DRAFT_87908</name>
</gene>
<reference evidence="1" key="2">
    <citation type="journal article" date="2022" name="New Phytol.">
        <title>Evolutionary transition to the ectomycorrhizal habit in the genomes of a hyperdiverse lineage of mushroom-forming fungi.</title>
        <authorList>
            <person name="Looney B."/>
            <person name="Miyauchi S."/>
            <person name="Morin E."/>
            <person name="Drula E."/>
            <person name="Courty P.E."/>
            <person name="Kohler A."/>
            <person name="Kuo A."/>
            <person name="LaButti K."/>
            <person name="Pangilinan J."/>
            <person name="Lipzen A."/>
            <person name="Riley R."/>
            <person name="Andreopoulos W."/>
            <person name="He G."/>
            <person name="Johnson J."/>
            <person name="Nolan M."/>
            <person name="Tritt A."/>
            <person name="Barry K.W."/>
            <person name="Grigoriev I.V."/>
            <person name="Nagy L.G."/>
            <person name="Hibbett D."/>
            <person name="Henrissat B."/>
            <person name="Matheny P.B."/>
            <person name="Labbe J."/>
            <person name="Martin F.M."/>
        </authorList>
    </citation>
    <scope>NUCLEOTIDE SEQUENCE</scope>
    <source>
        <strain evidence="1">EC-137</strain>
    </source>
</reference>
<organism evidence="1 2">
    <name type="scientific">Vararia minispora EC-137</name>
    <dbReference type="NCBI Taxonomy" id="1314806"/>
    <lineage>
        <taxon>Eukaryota</taxon>
        <taxon>Fungi</taxon>
        <taxon>Dikarya</taxon>
        <taxon>Basidiomycota</taxon>
        <taxon>Agaricomycotina</taxon>
        <taxon>Agaricomycetes</taxon>
        <taxon>Russulales</taxon>
        <taxon>Lachnocladiaceae</taxon>
        <taxon>Vararia</taxon>
    </lineage>
</organism>